<evidence type="ECO:0000313" key="1">
    <source>
        <dbReference type="EMBL" id="BDS07626.1"/>
    </source>
</evidence>
<dbReference type="KEGG" id="osu:NT6N_26660"/>
<dbReference type="PANTHER" id="PTHR40036">
    <property type="entry name" value="MACROCIN O-METHYLTRANSFERASE"/>
    <property type="match status" value="1"/>
</dbReference>
<proteinExistence type="predicted"/>
<gene>
    <name evidence="1" type="ORF">NT6N_26660</name>
</gene>
<evidence type="ECO:0008006" key="2">
    <source>
        <dbReference type="Google" id="ProtNLM"/>
    </source>
</evidence>
<sequence>MLKSFADGKMKVTTLKQLNKADRELVQRIKDNRLTYLSDKKLCQIVNMVKTIEASSIPGVIIEAGCALGGSAILIAKTKSVRRSLRVYDVFGMIPPPTVNDTPDVHERYDIISEGKSSGLGGDKYYGYEENLYAKVVSNFESFAVMPDKDEVELIKGLVQDTLYINGSVALAHIDVDWYDPVMICLQRIYPKLSVGGAIILDDYHDWGGCRKATDEFLQQVVGTYDLDDTSGSMTIIKKTAD</sequence>
<dbReference type="SUPFAM" id="SSF53335">
    <property type="entry name" value="S-adenosyl-L-methionine-dependent methyltransferases"/>
    <property type="match status" value="1"/>
</dbReference>
<dbReference type="PANTHER" id="PTHR40036:SF1">
    <property type="entry name" value="MACROCIN O-METHYLTRANSFERASE"/>
    <property type="match status" value="1"/>
</dbReference>
<dbReference type="Gene3D" id="3.40.50.150">
    <property type="entry name" value="Vaccinia Virus protein VP39"/>
    <property type="match status" value="1"/>
</dbReference>
<dbReference type="EMBL" id="AP026866">
    <property type="protein sequence ID" value="BDS07626.1"/>
    <property type="molecule type" value="Genomic_DNA"/>
</dbReference>
<name>A0AAT9FNQ8_9BACT</name>
<dbReference type="InterPro" id="IPR029063">
    <property type="entry name" value="SAM-dependent_MTases_sf"/>
</dbReference>
<reference evidence="1" key="1">
    <citation type="submission" date="2024-07" db="EMBL/GenBank/DDBJ databases">
        <title>Complete genome sequence of Verrucomicrobiaceae bacterium NT6N.</title>
        <authorList>
            <person name="Huang C."/>
            <person name="Takami H."/>
            <person name="Hamasaki K."/>
        </authorList>
    </citation>
    <scope>NUCLEOTIDE SEQUENCE</scope>
    <source>
        <strain evidence="1">NT6N</strain>
    </source>
</reference>
<accession>A0AAT9FNQ8</accession>
<dbReference type="InterPro" id="IPR008884">
    <property type="entry name" value="TylF_MeTrfase"/>
</dbReference>
<organism evidence="1">
    <name type="scientific">Oceaniferula spumae</name>
    <dbReference type="NCBI Taxonomy" id="2979115"/>
    <lineage>
        <taxon>Bacteria</taxon>
        <taxon>Pseudomonadati</taxon>
        <taxon>Verrucomicrobiota</taxon>
        <taxon>Verrucomicrobiia</taxon>
        <taxon>Verrucomicrobiales</taxon>
        <taxon>Verrucomicrobiaceae</taxon>
        <taxon>Oceaniferula</taxon>
    </lineage>
</organism>
<dbReference type="AlphaFoldDB" id="A0AAT9FNQ8"/>
<protein>
    <recommendedName>
        <fullName evidence="2">Asparagine synthase</fullName>
    </recommendedName>
</protein>
<dbReference type="Pfam" id="PF05711">
    <property type="entry name" value="TylF"/>
    <property type="match status" value="1"/>
</dbReference>